<keyword evidence="1" id="KW-1133">Transmembrane helix</keyword>
<protein>
    <submittedName>
        <fullName evidence="2">Membrane protein</fullName>
    </submittedName>
</protein>
<keyword evidence="1" id="KW-0472">Membrane</keyword>
<dbReference type="AlphaFoldDB" id="A0A7U4TIX7"/>
<dbReference type="KEGG" id="daw:HS1_002070"/>
<dbReference type="EMBL" id="CP013015">
    <property type="protein sequence ID" value="AMM41860.1"/>
    <property type="molecule type" value="Genomic_DNA"/>
</dbReference>
<feature type="transmembrane region" description="Helical" evidence="1">
    <location>
        <begin position="7"/>
        <end position="27"/>
    </location>
</feature>
<feature type="transmembrane region" description="Helical" evidence="1">
    <location>
        <begin position="76"/>
        <end position="96"/>
    </location>
</feature>
<gene>
    <name evidence="2" type="ORF">HS1_002070</name>
</gene>
<dbReference type="Proteomes" id="UP000070560">
    <property type="component" value="Chromosome"/>
</dbReference>
<feature type="transmembrane region" description="Helical" evidence="1">
    <location>
        <begin position="108"/>
        <end position="134"/>
    </location>
</feature>
<evidence type="ECO:0000313" key="3">
    <source>
        <dbReference type="Proteomes" id="UP000070560"/>
    </source>
</evidence>
<proteinExistence type="predicted"/>
<organism evidence="2 3">
    <name type="scientific">Desulfofervidus auxilii</name>
    <dbReference type="NCBI Taxonomy" id="1621989"/>
    <lineage>
        <taxon>Bacteria</taxon>
        <taxon>Pseudomonadati</taxon>
        <taxon>Thermodesulfobacteriota</taxon>
        <taxon>Candidatus Desulfofervidia</taxon>
        <taxon>Candidatus Desulfofervidales</taxon>
        <taxon>Candidatus Desulfofervidaceae</taxon>
        <taxon>Candidatus Desulfofervidus</taxon>
    </lineage>
</organism>
<name>A0A7U4TIX7_DESA2</name>
<evidence type="ECO:0000313" key="2">
    <source>
        <dbReference type="EMBL" id="AMM41860.1"/>
    </source>
</evidence>
<keyword evidence="1" id="KW-0812">Transmembrane</keyword>
<keyword evidence="3" id="KW-1185">Reference proteome</keyword>
<accession>A0A7U4TIX7</accession>
<sequence length="137" mass="15349">MREELTTTFPFLYFPAIVAVLIALLWYGRNPLIAFHLAACGLFLAYLLAYVSTPLKEKLLEPFNFLKESRKIKKMLNSSIFSACCGLFCAAGGVVFEVLRTGKGLQVVAFAFQVVVVLCLANSFCNLGMVVWMWHKK</sequence>
<reference evidence="2 3" key="1">
    <citation type="submission" date="2015-10" db="EMBL/GenBank/DDBJ databases">
        <title>Candidatus Desulfofervidus auxilii, a hydrogenotrophic sulfate-reducing bacterium involved in the thermophilic anaerobic oxidation of methane.</title>
        <authorList>
            <person name="Krukenberg V."/>
            <person name="Richter M."/>
            <person name="Wegener G."/>
        </authorList>
    </citation>
    <scope>NUCLEOTIDE SEQUENCE [LARGE SCALE GENOMIC DNA]</scope>
    <source>
        <strain evidence="2 3">HS1</strain>
    </source>
</reference>
<feature type="transmembrane region" description="Helical" evidence="1">
    <location>
        <begin position="33"/>
        <end position="55"/>
    </location>
</feature>
<dbReference type="RefSeq" id="WP_066065022.1">
    <property type="nucleotide sequence ID" value="NZ_CP013015.1"/>
</dbReference>
<evidence type="ECO:0000256" key="1">
    <source>
        <dbReference type="SAM" id="Phobius"/>
    </source>
</evidence>